<accession>A0A8H5CYU2</accession>
<dbReference type="OrthoDB" id="4951847at2759"/>
<organism evidence="1 2">
    <name type="scientific">Leucocoprinus leucothites</name>
    <dbReference type="NCBI Taxonomy" id="201217"/>
    <lineage>
        <taxon>Eukaryota</taxon>
        <taxon>Fungi</taxon>
        <taxon>Dikarya</taxon>
        <taxon>Basidiomycota</taxon>
        <taxon>Agaricomycotina</taxon>
        <taxon>Agaricomycetes</taxon>
        <taxon>Agaricomycetidae</taxon>
        <taxon>Agaricales</taxon>
        <taxon>Agaricineae</taxon>
        <taxon>Agaricaceae</taxon>
        <taxon>Leucocoprinus</taxon>
    </lineage>
</organism>
<dbReference type="AlphaFoldDB" id="A0A8H5CYU2"/>
<comment type="caution">
    <text evidence="1">The sequence shown here is derived from an EMBL/GenBank/DDBJ whole genome shotgun (WGS) entry which is preliminary data.</text>
</comment>
<protein>
    <submittedName>
        <fullName evidence="1">Uncharacterized protein</fullName>
    </submittedName>
</protein>
<proteinExistence type="predicted"/>
<dbReference type="Proteomes" id="UP000559027">
    <property type="component" value="Unassembled WGS sequence"/>
</dbReference>
<dbReference type="EMBL" id="JAACJO010000014">
    <property type="protein sequence ID" value="KAF5350495.1"/>
    <property type="molecule type" value="Genomic_DNA"/>
</dbReference>
<name>A0A8H5CYU2_9AGAR</name>
<evidence type="ECO:0000313" key="1">
    <source>
        <dbReference type="EMBL" id="KAF5350495.1"/>
    </source>
</evidence>
<reference evidence="1 2" key="1">
    <citation type="journal article" date="2020" name="ISME J.">
        <title>Uncovering the hidden diversity of litter-decomposition mechanisms in mushroom-forming fungi.</title>
        <authorList>
            <person name="Floudas D."/>
            <person name="Bentzer J."/>
            <person name="Ahren D."/>
            <person name="Johansson T."/>
            <person name="Persson P."/>
            <person name="Tunlid A."/>
        </authorList>
    </citation>
    <scope>NUCLEOTIDE SEQUENCE [LARGE SCALE GENOMIC DNA]</scope>
    <source>
        <strain evidence="1 2">CBS 146.42</strain>
    </source>
</reference>
<gene>
    <name evidence="1" type="ORF">D9756_008478</name>
</gene>
<evidence type="ECO:0000313" key="2">
    <source>
        <dbReference type="Proteomes" id="UP000559027"/>
    </source>
</evidence>
<sequence>MKLSRSIWHEITHLLAGQSDKQTLLTLTFVSRTLSALALPALWRDLSSLEDIVFTVNSFAPEDDDFIVFDWYAPDKSDDETPTHHWDLIHPIPEHARIRVSKYLSYVRSYVYEPPNKEAWYEDGHLWPLLPVWLGLDGPLFPRLQRLSSCLFRGCCTNAFLSLLCPSITDLNFDLDSVDPPETGTVSIILDAVVNMGCDLRRLMFVASSEIYPPLLSDPSAFKNLRHLGLFIDLVEPVESYKVPLIDLLSSLPSLNYLSCHTDVHIMPLPGSDIICHNSLRELHISGDASEIEMLFLGFRFPLLMGLELFTNEGTFPRHKQLYETITSRSPMICQFISGSTLDLHPSTLDDLTPLFNLALESVICHVSEDFTVSDMETLVKSLPNLQRLHLSTTSTCFHAAEIYTILSQYPRLEDLEIPVDLQDLLLPPALDNNTTVGPPRHLPSKSHIWELSLDSASNIPSETPQIENLVNNLLKLFPRLSKVLALFNPTTAKEMERIIAGRTVEVVGDNSWRPRVSYMRRTPRVPCAIGVFQTSVCKHASIPGNGPKLQWQCLGLPKIFIPPLEASCFTIARPSTLPVHPCLFLGFSLDPDYLKKTGDGVVALEERLECIFGWKARSSGTGITPIVECGKTILAIVPLLADFHHRILANAMLEKWIGDITPGAERCIDKGRALLLAAPDWELGHHSRNINNF</sequence>
<keyword evidence="2" id="KW-1185">Reference proteome</keyword>